<dbReference type="SUPFAM" id="SSF51182">
    <property type="entry name" value="RmlC-like cupins"/>
    <property type="match status" value="1"/>
</dbReference>
<accession>A0A0U1DSN9</accession>
<dbReference type="InterPro" id="IPR013096">
    <property type="entry name" value="Cupin_2"/>
</dbReference>
<dbReference type="AlphaFoldDB" id="A0A0U1DSN9"/>
<dbReference type="InterPro" id="IPR014710">
    <property type="entry name" value="RmlC-like_jellyroll"/>
</dbReference>
<evidence type="ECO:0000256" key="1">
    <source>
        <dbReference type="SAM" id="MobiDB-lite"/>
    </source>
</evidence>
<evidence type="ECO:0000313" key="4">
    <source>
        <dbReference type="Proteomes" id="UP000199601"/>
    </source>
</evidence>
<feature type="compositionally biased region" description="Basic and acidic residues" evidence="1">
    <location>
        <begin position="197"/>
        <end position="206"/>
    </location>
</feature>
<feature type="region of interest" description="Disordered" evidence="1">
    <location>
        <begin position="120"/>
        <end position="219"/>
    </location>
</feature>
<feature type="domain" description="Cupin type-2" evidence="2">
    <location>
        <begin position="41"/>
        <end position="104"/>
    </location>
</feature>
<protein>
    <submittedName>
        <fullName evidence="3">Cupin</fullName>
    </submittedName>
</protein>
<dbReference type="InterPro" id="IPR011051">
    <property type="entry name" value="RmlC_Cupin_sf"/>
</dbReference>
<feature type="compositionally biased region" description="Basic and acidic residues" evidence="1">
    <location>
        <begin position="120"/>
        <end position="139"/>
    </location>
</feature>
<dbReference type="EMBL" id="CTEC01000002">
    <property type="protein sequence ID" value="CQD21960.1"/>
    <property type="molecule type" value="Genomic_DNA"/>
</dbReference>
<dbReference type="RefSeq" id="WP_208859457.1">
    <property type="nucleotide sequence ID" value="NZ_CTEC01000002.1"/>
</dbReference>
<keyword evidence="4" id="KW-1185">Reference proteome</keyword>
<dbReference type="InterPro" id="IPR053146">
    <property type="entry name" value="QDO-like"/>
</dbReference>
<gene>
    <name evidence="3" type="ORF">BN000_05422</name>
</gene>
<sequence length="452" mass="49325">MSMAYLAQPAQQQQLEWLDGSTLAILLDGKATNGQLMIGRFDVSEGEAPPYHKHTREDEVFMLIKGTALVWCDDQEMELSEGGIIYLPKDIPHAYRITSRKADLLMINTPAGIEGMFRYAGRDKSAPRPEGFEIGEARRGGSRRPRRGADTHLEAPARGQPNLHSPRKKRTGIGLRGKRPRHPIPIRTATGSRLRTRREGNNHGRGAEQTPNTDEKRGSSRLMHNIPMDGADVAGTSGGFGSEECAPAVVRDAYWYASQLIDAGWLIRRVGTTEEGGFFVAETPRRRVVSVDERYRPATDPAAQFAKSIATLAAAGAAEVRDYLRDLVRLLAAHAPLRRPATLTWRTWPIPGVPAGLQPIPKVRAAYRFAVTLTDDYGWSLAEIGRPTAAGGFIADIPGDTVAIFPASMIDDGTVGSALARLLGRMSAAEVGVVAALVEWHSGVCYHEGRIR</sequence>
<name>A0A0U1DSN9_9MYCO</name>
<dbReference type="Proteomes" id="UP000199601">
    <property type="component" value="Unassembled WGS sequence"/>
</dbReference>
<dbReference type="PANTHER" id="PTHR36440:SF1">
    <property type="entry name" value="PUTATIVE (AFU_ORTHOLOGUE AFUA_8G07350)-RELATED"/>
    <property type="match status" value="1"/>
</dbReference>
<dbReference type="Gene3D" id="2.60.120.10">
    <property type="entry name" value="Jelly Rolls"/>
    <property type="match status" value="1"/>
</dbReference>
<evidence type="ECO:0000313" key="3">
    <source>
        <dbReference type="EMBL" id="CQD21960.1"/>
    </source>
</evidence>
<reference evidence="4" key="1">
    <citation type="submission" date="2015-03" db="EMBL/GenBank/DDBJ databases">
        <authorList>
            <person name="Urmite Genomes"/>
        </authorList>
    </citation>
    <scope>NUCLEOTIDE SEQUENCE [LARGE SCALE GENOMIC DNA]</scope>
    <source>
        <strain evidence="4">CSUR P1344</strain>
    </source>
</reference>
<dbReference type="Pfam" id="PF07883">
    <property type="entry name" value="Cupin_2"/>
    <property type="match status" value="1"/>
</dbReference>
<proteinExistence type="predicted"/>
<dbReference type="PANTHER" id="PTHR36440">
    <property type="entry name" value="PUTATIVE (AFU_ORTHOLOGUE AFUA_8G07350)-RELATED"/>
    <property type="match status" value="1"/>
</dbReference>
<feature type="compositionally biased region" description="Basic residues" evidence="1">
    <location>
        <begin position="165"/>
        <end position="184"/>
    </location>
</feature>
<organism evidence="3 4">
    <name type="scientific">Mycobacterium europaeum</name>
    <dbReference type="NCBI Taxonomy" id="761804"/>
    <lineage>
        <taxon>Bacteria</taxon>
        <taxon>Bacillati</taxon>
        <taxon>Actinomycetota</taxon>
        <taxon>Actinomycetes</taxon>
        <taxon>Mycobacteriales</taxon>
        <taxon>Mycobacteriaceae</taxon>
        <taxon>Mycobacterium</taxon>
        <taxon>Mycobacterium simiae complex</taxon>
    </lineage>
</organism>
<evidence type="ECO:0000259" key="2">
    <source>
        <dbReference type="Pfam" id="PF07883"/>
    </source>
</evidence>